<dbReference type="Pfam" id="PF01814">
    <property type="entry name" value="Hemerythrin"/>
    <property type="match status" value="1"/>
</dbReference>
<evidence type="ECO:0000259" key="2">
    <source>
        <dbReference type="Pfam" id="PF01814"/>
    </source>
</evidence>
<organism evidence="3 4">
    <name type="scientific">Brevirhabdus pacifica</name>
    <dbReference type="NCBI Taxonomy" id="1267768"/>
    <lineage>
        <taxon>Bacteria</taxon>
        <taxon>Pseudomonadati</taxon>
        <taxon>Pseudomonadota</taxon>
        <taxon>Alphaproteobacteria</taxon>
        <taxon>Rhodobacterales</taxon>
        <taxon>Paracoccaceae</taxon>
        <taxon>Brevirhabdus</taxon>
    </lineage>
</organism>
<dbReference type="EMBL" id="CP019124">
    <property type="protein sequence ID" value="APX89115.1"/>
    <property type="molecule type" value="Genomic_DNA"/>
</dbReference>
<evidence type="ECO:0000313" key="4">
    <source>
        <dbReference type="Proteomes" id="UP000187266"/>
    </source>
</evidence>
<name>A0A1U7DGQ1_9RHOB</name>
<reference evidence="3 4" key="1">
    <citation type="submission" date="2017-01" db="EMBL/GenBank/DDBJ databases">
        <title>Genomic analysis of Xuhuaishuia manganoxidans DY6-4.</title>
        <authorList>
            <person name="Wang X."/>
        </authorList>
    </citation>
    <scope>NUCLEOTIDE SEQUENCE [LARGE SCALE GENOMIC DNA]</scope>
    <source>
        <strain evidence="3 4">DY6-4</strain>
    </source>
</reference>
<dbReference type="STRING" id="1267768.BV394_04790"/>
<dbReference type="RefSeq" id="WP_076979139.1">
    <property type="nucleotide sequence ID" value="NZ_CP019124.1"/>
</dbReference>
<feature type="domain" description="Hemerythrin-like" evidence="2">
    <location>
        <begin position="43"/>
        <end position="136"/>
    </location>
</feature>
<protein>
    <recommendedName>
        <fullName evidence="2">Hemerythrin-like domain-containing protein</fullName>
    </recommendedName>
</protein>
<evidence type="ECO:0000256" key="1">
    <source>
        <dbReference type="SAM" id="MobiDB-lite"/>
    </source>
</evidence>
<sequence>MESLPLRDRDGLPDALRTLLADYPREAWEQHPQFTGLVQFWLERHMMFRQLEELMGRDLQAVLERQADPAISARRLGRFGGMLVQQLNGHHQIEDLHYFPLLTELEPRLERGFEMLERDHDALDGLLAEFAREANSAIVAMAGHGSLPVHGPGGSGPQGDAREGALDDPRPAVDRFASQLESFRSLLERHLLDEEDLVVPVILAADPAALA</sequence>
<accession>A0A1U7DGQ1</accession>
<evidence type="ECO:0000313" key="3">
    <source>
        <dbReference type="EMBL" id="APX89115.1"/>
    </source>
</evidence>
<dbReference type="Proteomes" id="UP000187266">
    <property type="component" value="Chromosome"/>
</dbReference>
<feature type="region of interest" description="Disordered" evidence="1">
    <location>
        <begin position="148"/>
        <end position="169"/>
    </location>
</feature>
<dbReference type="InterPro" id="IPR012312">
    <property type="entry name" value="Hemerythrin-like"/>
</dbReference>
<dbReference type="Gene3D" id="1.20.120.520">
    <property type="entry name" value="nmb1532 protein domain like"/>
    <property type="match status" value="1"/>
</dbReference>
<proteinExistence type="predicted"/>
<gene>
    <name evidence="3" type="ORF">BV394_04790</name>
</gene>
<keyword evidence="4" id="KW-1185">Reference proteome</keyword>
<dbReference type="OrthoDB" id="6077989at2"/>
<dbReference type="AlphaFoldDB" id="A0A1U7DGQ1"/>
<feature type="compositionally biased region" description="Basic and acidic residues" evidence="1">
    <location>
        <begin position="160"/>
        <end position="169"/>
    </location>
</feature>